<proteinExistence type="predicted"/>
<reference evidence="1 2" key="1">
    <citation type="submission" date="2020-06" db="EMBL/GenBank/DDBJ databases">
        <title>Synonyms of Asaia species.</title>
        <authorList>
            <person name="Sombolestani A."/>
        </authorList>
    </citation>
    <scope>NUCLEOTIDE SEQUENCE [LARGE SCALE GENOMIC DNA]</scope>
    <source>
        <strain evidence="1 2">LMG 27047</strain>
    </source>
</reference>
<evidence type="ECO:0008006" key="3">
    <source>
        <dbReference type="Google" id="ProtNLM"/>
    </source>
</evidence>
<evidence type="ECO:0000313" key="2">
    <source>
        <dbReference type="Proteomes" id="UP001516351"/>
    </source>
</evidence>
<name>A0ABX2P7D7_9PROT</name>
<gene>
    <name evidence="1" type="ORF">HW542_13820</name>
</gene>
<accession>A0ABX2P7D7</accession>
<comment type="caution">
    <text evidence="1">The sequence shown here is derived from an EMBL/GenBank/DDBJ whole genome shotgun (WGS) entry which is preliminary data.</text>
</comment>
<dbReference type="Proteomes" id="UP001516351">
    <property type="component" value="Unassembled WGS sequence"/>
</dbReference>
<sequence>MTVISETLSALGPGEERETHTPLWAVFDPVWYRARYGQAVRDMTGALPDDRGLFEFWQRDGARYAQSPNRYFDEIWYRRVNHDVETGIRMGVFESGFQHYCETGHRGRSCHWLFSESDYFHLNPDLTPALVREMGYSNGYDHYLEKGQLERRVSMPFFVPDMLRAELFQQRLPFDPQKGEFTRLILSQDLNTSRCSWYFDPVWYLAQYEDVAAKIESGEYVSPLHHYLSNETPTHFSPNAVFNEREYLERYPDVNDQVRARSLRNGYDHFVRYGLFEGRSPADGISLPCTVLNGYVPTWRSICDNAFIDLVKNGMVPVEVPPESEPALRQLAHLQALRADTLIPLLSRSPLDFRYIGTPELSVLISPATSFLAVLQTLASLHEGNRGTMQVVLLDRGARDETAEIERYAYGVERVTFASHTLQDGWQRAVPQLAAARVLLIEAGCHLFYGSLDAALARLEQDDAIAVAPQGLGLDLRVAEAGLSVARDGGCSAYGAGKDAFAPEVDFVRPCDTVGGGALLCYTDALRNLPSHRPELQTLRQRESIWAALGLSLRQAAPTGRLYYDPSFVVRLPDREGDLSSVTAREALVLRRYFAEILRGNLPQAPQNAEILHRSSRWGDRILLLTRDGAPEKMSQRLRLRALSESFVDLGLQVTLFVLTKEGEARSYLRQDMPESVEFRTGSVDALGGLIEQRVRGFDRIWICGGHTLNTVFPLLSDKAGLLPEERVTLDLREVEAFERENDLRIPGRKLVVDDPALQEQLLAEELTHAWFCQDIVVQNDGQAALLREAGLVGLTILGDEVAVQPEGSPIGRDFGDRHDLLFAAQPATVPGYTQSFLKWFVREVLLRLEGRLSEPVRLIVANESLQSFDLSMMTHYRQIAPLVAGQLPFAELASTCRVLIAPDEGSGQIALQRIEAASCGLPCVAEGGNLQEPLNVERDAGRFADAIVSLYQNEETWRQASEAAMSQSARMRAVYRQTLARLVGQSVVKESAGD</sequence>
<dbReference type="EMBL" id="JABXXV010000008">
    <property type="protein sequence ID" value="NVN47875.1"/>
    <property type="molecule type" value="Genomic_DNA"/>
</dbReference>
<keyword evidence="2" id="KW-1185">Reference proteome</keyword>
<evidence type="ECO:0000313" key="1">
    <source>
        <dbReference type="EMBL" id="NVN47875.1"/>
    </source>
</evidence>
<protein>
    <recommendedName>
        <fullName evidence="3">Glycosyltransferase</fullName>
    </recommendedName>
</protein>
<dbReference type="RefSeq" id="WP_267311096.1">
    <property type="nucleotide sequence ID" value="NZ_JABXXV010000008.1"/>
</dbReference>
<organism evidence="1 2">
    <name type="scientific">Asaia spathodeae</name>
    <dbReference type="NCBI Taxonomy" id="657016"/>
    <lineage>
        <taxon>Bacteria</taxon>
        <taxon>Pseudomonadati</taxon>
        <taxon>Pseudomonadota</taxon>
        <taxon>Alphaproteobacteria</taxon>
        <taxon>Acetobacterales</taxon>
        <taxon>Acetobacteraceae</taxon>
        <taxon>Asaia</taxon>
    </lineage>
</organism>